<feature type="region of interest" description="Disordered" evidence="1">
    <location>
        <begin position="18"/>
        <end position="47"/>
    </location>
</feature>
<evidence type="ECO:0000313" key="3">
    <source>
        <dbReference type="Proteomes" id="UP000016931"/>
    </source>
</evidence>
<organism evidence="2 3">
    <name type="scientific">Sphaerulina musiva (strain SO2202)</name>
    <name type="common">Poplar stem canker fungus</name>
    <name type="synonym">Septoria musiva</name>
    <dbReference type="NCBI Taxonomy" id="692275"/>
    <lineage>
        <taxon>Eukaryota</taxon>
        <taxon>Fungi</taxon>
        <taxon>Dikarya</taxon>
        <taxon>Ascomycota</taxon>
        <taxon>Pezizomycotina</taxon>
        <taxon>Dothideomycetes</taxon>
        <taxon>Dothideomycetidae</taxon>
        <taxon>Mycosphaerellales</taxon>
        <taxon>Mycosphaerellaceae</taxon>
        <taxon>Sphaerulina</taxon>
    </lineage>
</organism>
<proteinExistence type="predicted"/>
<name>M3CEW9_SPHMS</name>
<evidence type="ECO:0000313" key="2">
    <source>
        <dbReference type="EMBL" id="EMF11581.1"/>
    </source>
</evidence>
<dbReference type="AlphaFoldDB" id="M3CEW9"/>
<accession>M3CEW9</accession>
<dbReference type="HOGENOM" id="CLU_007381_0_0_1"/>
<gene>
    <name evidence="2" type="ORF">SEPMUDRAFT_150472</name>
</gene>
<evidence type="ECO:0000256" key="1">
    <source>
        <dbReference type="SAM" id="MobiDB-lite"/>
    </source>
</evidence>
<dbReference type="OMA" id="WLELILW"/>
<sequence>MRTWRVYRAQSIAPRGLPPWTARSATGHGRPLSTTSGDIPPAQDSIPARKLRSPLERRYPVFERFSHVPSDAAAWTALLDGALPPHLRSANVTPPALPLSAVDVAQILLAAQYPWKGGHEPMDLLYHLGIEQGRWSAVVWLIKKLVDKFPARHAEESRLARVGSIWQKVPDLYEASRQPLQFEVEDMGSATNSTPSRSLDDLLDGLHPVHKNREESLRHDALGQVWRTLGAMVKACVGGETKPEVLEIIAYLHHREVMPLAIYQAEPNSDSSAIQQPPLIPFLSSRILTSLSDAAWRAHEKLVVDEARANGSQYATFRPEIPGSVFRVHVAGLRAEVWMELILWSCLYGGWIRQGMEVLRSLVTDKTHRWAPLSWTDYQKSLPSNYGTEPRDWRSWEFLFKTKSATSMDDAHAPIQSVERTISGEVVNAYIDAVSCTVNVGVGARGVNVEDVLDALHDFKKFLKWHKQSLSFGTWNSLMLRILDTNSITPEHDSGNARKVVAMSDGFGDGLYDANTQHMPAYVQDGSMAMQGVLHRALYGQVAAGSFEGALAVFKQIQHRADVDKIKSVASFFGQGSRMRRSAKTSLFQTLDRQDMFTSNVSSVDYPAFEVQIPPTVLARFLDQVTQANAFEFGRWLLHKADVDGPVIRPTAYNDTHLQPALIRFAAASNDEALLTKFKDSQLGRESLRSVFDSLVQRRQWDDARQVLEHLASTPGPKFRNANLANLVRTMLLQVPAADEDNTASKQHLERAKVLLADMVSLKFEPRKQASPDRRVVIQSLLTVLAAVDSTWFHFAYGLRIVRAAHHKFRMLPTDFNIILEGVVTTKGSAAGRHLLGIFWPHSARSTYDAPIKMVGDKEMQKRMPRARPEILNSIQRQRIVVAPRDQPDLYQLVVYGAMIPNTNTILIILRRALEETQTSPGIAASTFQPNTVSTHEPDIAANDTIDMSPRGIVAWAVRRLAELPYVEGSIIEELEQTLTELGMDELRADLPKICEVVETELDMEIF</sequence>
<dbReference type="Proteomes" id="UP000016931">
    <property type="component" value="Unassembled WGS sequence"/>
</dbReference>
<dbReference type="EMBL" id="KB456266">
    <property type="protein sequence ID" value="EMF11581.1"/>
    <property type="molecule type" value="Genomic_DNA"/>
</dbReference>
<dbReference type="GeneID" id="27903336"/>
<dbReference type="eggNOG" id="ENOG502SKSN">
    <property type="taxonomic scope" value="Eukaryota"/>
</dbReference>
<keyword evidence="3" id="KW-1185">Reference proteome</keyword>
<dbReference type="RefSeq" id="XP_016759702.1">
    <property type="nucleotide sequence ID" value="XM_016906199.1"/>
</dbReference>
<dbReference type="OrthoDB" id="5341924at2759"/>
<reference evidence="2 3" key="1">
    <citation type="journal article" date="2012" name="PLoS Pathog.">
        <title>Diverse lifestyles and strategies of plant pathogenesis encoded in the genomes of eighteen Dothideomycetes fungi.</title>
        <authorList>
            <person name="Ohm R.A."/>
            <person name="Feau N."/>
            <person name="Henrissat B."/>
            <person name="Schoch C.L."/>
            <person name="Horwitz B.A."/>
            <person name="Barry K.W."/>
            <person name="Condon B.J."/>
            <person name="Copeland A.C."/>
            <person name="Dhillon B."/>
            <person name="Glaser F."/>
            <person name="Hesse C.N."/>
            <person name="Kosti I."/>
            <person name="LaButti K."/>
            <person name="Lindquist E.A."/>
            <person name="Lucas S."/>
            <person name="Salamov A.A."/>
            <person name="Bradshaw R.E."/>
            <person name="Ciuffetti L."/>
            <person name="Hamelin R.C."/>
            <person name="Kema G.H.J."/>
            <person name="Lawrence C."/>
            <person name="Scott J.A."/>
            <person name="Spatafora J.W."/>
            <person name="Turgeon B.G."/>
            <person name="de Wit P.J.G.M."/>
            <person name="Zhong S."/>
            <person name="Goodwin S.B."/>
            <person name="Grigoriev I.V."/>
        </authorList>
    </citation>
    <scope>NUCLEOTIDE SEQUENCE [LARGE SCALE GENOMIC DNA]</scope>
    <source>
        <strain evidence="2 3">SO2202</strain>
    </source>
</reference>
<protein>
    <submittedName>
        <fullName evidence="2">Uncharacterized protein</fullName>
    </submittedName>
</protein>
<dbReference type="STRING" id="692275.M3CEW9"/>